<dbReference type="CDD" id="cd03791">
    <property type="entry name" value="GT5_Glycogen_synthase_DULL1-like"/>
    <property type="match status" value="1"/>
</dbReference>
<keyword evidence="8" id="KW-0035">Amyloplast</keyword>
<keyword evidence="4 8" id="KW-0328">Glycosyltransferase</keyword>
<dbReference type="GO" id="GO:0009011">
    <property type="term" value="F:alpha-1,4-glucan glucosyltransferase (ADP-glucose donor) activity"/>
    <property type="evidence" value="ECO:0007669"/>
    <property type="project" value="UniProtKB-EC"/>
</dbReference>
<sequence length="606" mass="67898">MDHTKRFRNAGAEESPVQVASATRLEMAMPQRTQETLSGDQLLMGNNVLLSSRFAPGGRLTAPAPRGRIAPAPTYTVAVPEKQLENLVADLVGSLELQPVVKRPRYHVVHLASEMAPVAKVGGLGDVVTGLGRSLQKKGHRVEVIIPKYKTLDLSSVKNFKKLNKQFYSYFEGAMHKNVVWTGVVEGLWVYFIDPQHPAELFERDSVYCQPDDFKRFTYFARASLEFMLQFGKRPNIIHCHDWPVAIVAPLYKSHYAGLGLNAKLAFTCHNFEPQGKESMEALESCGIQFKAPLHKDDFQDNIAADQINVLKSGLLHSDFVTTVSPTYAKEVLTPEKGEGLHTTLRSLTNKFHGVVNGIDDKVWNPATDPHLEYHYSSDNLKNKAVIKNNLRRRLGLSMEGDDANRPLFACVSRLVPQKGVHLLKAAIFHVLSLGGQFILQGTSQCPVIKKEFDELAIQFENHPHVRLVLRYEENLTHNIFGGADLFVIPSIFEPCGLTQMYAMRYGAIPVVRKTGGLADSVFDVDNDNVLEEKRNGFTFTEPTEEALAGALDRAYGYFKEQPQWWTDLKKKVMCIDLSWDAAPIDQYIKLYEHTVEEGHPPASLS</sequence>
<evidence type="ECO:0000256" key="4">
    <source>
        <dbReference type="ARBA" id="ARBA00022676"/>
    </source>
</evidence>
<evidence type="ECO:0000256" key="2">
    <source>
        <dbReference type="ARBA" id="ARBA00004727"/>
    </source>
</evidence>
<evidence type="ECO:0000256" key="7">
    <source>
        <dbReference type="ARBA" id="ARBA00022946"/>
    </source>
</evidence>
<dbReference type="InterPro" id="IPR011835">
    <property type="entry name" value="GS/SS"/>
</dbReference>
<keyword evidence="6 8" id="KW-0750">Starch biosynthesis</keyword>
<evidence type="ECO:0000259" key="9">
    <source>
        <dbReference type="Pfam" id="PF00534"/>
    </source>
</evidence>
<evidence type="ECO:0000259" key="10">
    <source>
        <dbReference type="Pfam" id="PF08323"/>
    </source>
</evidence>
<comment type="caution">
    <text evidence="11">The sequence shown here is derived from an EMBL/GenBank/DDBJ whole genome shotgun (WGS) entry which is preliminary data.</text>
</comment>
<dbReference type="InterPro" id="IPR001296">
    <property type="entry name" value="Glyco_trans_1"/>
</dbReference>
<comment type="subcellular location">
    <subcellularLocation>
        <location evidence="8">Plastid</location>
        <location evidence="8">Chloroplast</location>
    </subcellularLocation>
    <subcellularLocation>
        <location evidence="8">Plastid</location>
        <location evidence="8">Amyloplast</location>
    </subcellularLocation>
</comment>
<dbReference type="GO" id="GO:0019252">
    <property type="term" value="P:starch biosynthetic process"/>
    <property type="evidence" value="ECO:0007669"/>
    <property type="project" value="UniProtKB-UniRule"/>
</dbReference>
<proteinExistence type="inferred from homology"/>
<dbReference type="EMBL" id="CM026431">
    <property type="protein sequence ID" value="KAG0558908.1"/>
    <property type="molecule type" value="Genomic_DNA"/>
</dbReference>
<evidence type="ECO:0000256" key="3">
    <source>
        <dbReference type="ARBA" id="ARBA00010281"/>
    </source>
</evidence>
<evidence type="ECO:0000256" key="5">
    <source>
        <dbReference type="ARBA" id="ARBA00022679"/>
    </source>
</evidence>
<evidence type="ECO:0000256" key="8">
    <source>
        <dbReference type="RuleBase" id="RU361232"/>
    </source>
</evidence>
<evidence type="ECO:0000313" key="12">
    <source>
        <dbReference type="Proteomes" id="UP000822688"/>
    </source>
</evidence>
<dbReference type="PANTHER" id="PTHR46083:SF2">
    <property type="entry name" value="STARCH SYNTHASE 4, CHLOROPLASTIC_AMYLOPLASTIC-RELATED"/>
    <property type="match status" value="1"/>
</dbReference>
<dbReference type="NCBIfam" id="TIGR02095">
    <property type="entry name" value="glgA"/>
    <property type="match status" value="1"/>
</dbReference>
<comment type="similarity">
    <text evidence="3 8">Belongs to the glycosyltransferase 1 family. Bacterial/plant glycogen synthase subfamily.</text>
</comment>
<gene>
    <name evidence="11" type="ORF">KC19_10G063800</name>
</gene>
<dbReference type="GO" id="GO:0009507">
    <property type="term" value="C:chloroplast"/>
    <property type="evidence" value="ECO:0007669"/>
    <property type="project" value="UniProtKB-SubCell"/>
</dbReference>
<dbReference type="Proteomes" id="UP000822688">
    <property type="component" value="Chromosome 10"/>
</dbReference>
<dbReference type="AlphaFoldDB" id="A0A8T0GMD7"/>
<keyword evidence="5" id="KW-0808">Transferase</keyword>
<evidence type="ECO:0000313" key="11">
    <source>
        <dbReference type="EMBL" id="KAG0558908.1"/>
    </source>
</evidence>
<accession>A0A8T0GMD7</accession>
<keyword evidence="7" id="KW-0809">Transit peptide</keyword>
<feature type="domain" description="Glycosyl transferase family 1" evidence="9">
    <location>
        <begin position="403"/>
        <end position="555"/>
    </location>
</feature>
<dbReference type="EC" id="2.4.1.-" evidence="8"/>
<dbReference type="InterPro" id="IPR013534">
    <property type="entry name" value="Starch_synth_cat_dom"/>
</dbReference>
<keyword evidence="8" id="KW-0934">Plastid</keyword>
<keyword evidence="8" id="KW-0150">Chloroplast</keyword>
<reference evidence="11" key="1">
    <citation type="submission" date="2020-06" db="EMBL/GenBank/DDBJ databases">
        <title>WGS assembly of Ceratodon purpureus strain R40.</title>
        <authorList>
            <person name="Carey S.B."/>
            <person name="Jenkins J."/>
            <person name="Shu S."/>
            <person name="Lovell J.T."/>
            <person name="Sreedasyam A."/>
            <person name="Maumus F."/>
            <person name="Tiley G.P."/>
            <person name="Fernandez-Pozo N."/>
            <person name="Barry K."/>
            <person name="Chen C."/>
            <person name="Wang M."/>
            <person name="Lipzen A."/>
            <person name="Daum C."/>
            <person name="Saski C.A."/>
            <person name="Payton A.C."/>
            <person name="Mcbreen J.C."/>
            <person name="Conrad R.E."/>
            <person name="Kollar L.M."/>
            <person name="Olsson S."/>
            <person name="Huttunen S."/>
            <person name="Landis J.B."/>
            <person name="Wickett N.J."/>
            <person name="Johnson M.G."/>
            <person name="Rensing S.A."/>
            <person name="Grimwood J."/>
            <person name="Schmutz J."/>
            <person name="Mcdaniel S.F."/>
        </authorList>
    </citation>
    <scope>NUCLEOTIDE SEQUENCE</scope>
    <source>
        <strain evidence="11">R40</strain>
    </source>
</reference>
<feature type="domain" description="Starch synthase catalytic" evidence="10">
    <location>
        <begin position="107"/>
        <end position="346"/>
    </location>
</feature>
<dbReference type="GO" id="GO:0009501">
    <property type="term" value="C:amyloplast"/>
    <property type="evidence" value="ECO:0007669"/>
    <property type="project" value="UniProtKB-SubCell"/>
</dbReference>
<comment type="catalytic activity">
    <reaction evidence="1">
        <text>[(1-&gt;4)-alpha-D-glucosyl](n) + ADP-alpha-D-glucose = [(1-&gt;4)-alpha-D-glucosyl](n+1) + ADP + H(+)</text>
        <dbReference type="Rhea" id="RHEA:18189"/>
        <dbReference type="Rhea" id="RHEA-COMP:9584"/>
        <dbReference type="Rhea" id="RHEA-COMP:9587"/>
        <dbReference type="ChEBI" id="CHEBI:15378"/>
        <dbReference type="ChEBI" id="CHEBI:15444"/>
        <dbReference type="ChEBI" id="CHEBI:57498"/>
        <dbReference type="ChEBI" id="CHEBI:456216"/>
        <dbReference type="EC" id="2.4.1.21"/>
    </reaction>
</comment>
<keyword evidence="12" id="KW-1185">Reference proteome</keyword>
<name>A0A8T0GMD7_CERPU</name>
<evidence type="ECO:0000256" key="1">
    <source>
        <dbReference type="ARBA" id="ARBA00001478"/>
    </source>
</evidence>
<protein>
    <recommendedName>
        <fullName evidence="8">Starch synthase, chloroplastic/amyloplastic</fullName>
        <ecNumber evidence="8">2.4.1.-</ecNumber>
    </recommendedName>
</protein>
<dbReference type="OrthoDB" id="2018403at2759"/>
<dbReference type="HAMAP" id="MF_00484">
    <property type="entry name" value="Glycogen_synth"/>
    <property type="match status" value="1"/>
</dbReference>
<evidence type="ECO:0000256" key="6">
    <source>
        <dbReference type="ARBA" id="ARBA00022922"/>
    </source>
</evidence>
<dbReference type="GO" id="GO:0004373">
    <property type="term" value="F:alpha-1,4-glucan glucosyltransferase (UDP-glucose donor) activity"/>
    <property type="evidence" value="ECO:0007669"/>
    <property type="project" value="InterPro"/>
</dbReference>
<dbReference type="Gene3D" id="3.40.50.2000">
    <property type="entry name" value="Glycogen Phosphorylase B"/>
    <property type="match status" value="2"/>
</dbReference>
<organism evidence="11 12">
    <name type="scientific">Ceratodon purpureus</name>
    <name type="common">Fire moss</name>
    <name type="synonym">Dicranum purpureum</name>
    <dbReference type="NCBI Taxonomy" id="3225"/>
    <lineage>
        <taxon>Eukaryota</taxon>
        <taxon>Viridiplantae</taxon>
        <taxon>Streptophyta</taxon>
        <taxon>Embryophyta</taxon>
        <taxon>Bryophyta</taxon>
        <taxon>Bryophytina</taxon>
        <taxon>Bryopsida</taxon>
        <taxon>Dicranidae</taxon>
        <taxon>Pseudoditrichales</taxon>
        <taxon>Ditrichaceae</taxon>
        <taxon>Ceratodon</taxon>
    </lineage>
</organism>
<dbReference type="Pfam" id="PF00534">
    <property type="entry name" value="Glycos_transf_1"/>
    <property type="match status" value="1"/>
</dbReference>
<dbReference type="Pfam" id="PF08323">
    <property type="entry name" value="Glyco_transf_5"/>
    <property type="match status" value="1"/>
</dbReference>
<dbReference type="PANTHER" id="PTHR46083">
    <property type="match status" value="1"/>
</dbReference>
<dbReference type="SUPFAM" id="SSF53756">
    <property type="entry name" value="UDP-Glycosyltransferase/glycogen phosphorylase"/>
    <property type="match status" value="1"/>
</dbReference>
<comment type="pathway">
    <text evidence="2 8">Glycan biosynthesis; starch biosynthesis.</text>
</comment>